<keyword evidence="4 11" id="KW-0436">Ligase</keyword>
<dbReference type="InterPro" id="IPR001645">
    <property type="entry name" value="Folylpolyglutamate_synth"/>
</dbReference>
<dbReference type="GO" id="GO:0004326">
    <property type="term" value="F:tetrahydrofolylpolyglutamate synthase activity"/>
    <property type="evidence" value="ECO:0007669"/>
    <property type="project" value="UniProtKB-EC"/>
</dbReference>
<reference evidence="15" key="1">
    <citation type="submission" date="2018-09" db="EMBL/GenBank/DDBJ databases">
        <authorList>
            <person name="Kim I."/>
        </authorList>
    </citation>
    <scope>NUCLEOTIDE SEQUENCE [LARGE SCALE GENOMIC DNA]</scope>
    <source>
        <strain evidence="15">DD4a</strain>
    </source>
</reference>
<evidence type="ECO:0000256" key="7">
    <source>
        <dbReference type="ARBA" id="ARBA00022840"/>
    </source>
</evidence>
<comment type="cofactor">
    <cofactor evidence="1">
        <name>Mg(2+)</name>
        <dbReference type="ChEBI" id="CHEBI:18420"/>
    </cofactor>
</comment>
<evidence type="ECO:0000256" key="2">
    <source>
        <dbReference type="ARBA" id="ARBA00008276"/>
    </source>
</evidence>
<dbReference type="PANTHER" id="PTHR11136">
    <property type="entry name" value="FOLYLPOLYGLUTAMATE SYNTHASE-RELATED"/>
    <property type="match status" value="1"/>
</dbReference>
<keyword evidence="7 11" id="KW-0067">ATP-binding</keyword>
<keyword evidence="8" id="KW-0460">Magnesium</keyword>
<comment type="similarity">
    <text evidence="2 11">Belongs to the folylpolyglutamate synthase family.</text>
</comment>
<keyword evidence="6 11" id="KW-0547">Nucleotide-binding</keyword>
<evidence type="ECO:0000256" key="9">
    <source>
        <dbReference type="ARBA" id="ARBA00030592"/>
    </source>
</evidence>
<dbReference type="InterPro" id="IPR004101">
    <property type="entry name" value="Mur_ligase_C"/>
</dbReference>
<dbReference type="InterPro" id="IPR018109">
    <property type="entry name" value="Folylpolyglutamate_synth_CS"/>
</dbReference>
<sequence length="453" mass="47446">MPDSPLDTMLDEIYGRVGEVAPQPRLSATRKALELMGDPHRNYPIVHITGTNGKTSTSRIIESVLRAHGLRTGLFTSPDLGYLGQRIVVDGGPIGEEDLVEAWRQTKPFLELADAELAAAGEPPITFFEALTVLAYAVFSDAPIDVGVIEVGMGGEWDSTNVADGQVAVFTPIDLDHTERLGRTVAEIARTKSGIIKPGRSVVSAAQRPEALAELDRAAELSEADVALEGRDFRVLSRTPAVGGQLVDVQGRAGRYEGLFVPLLGAHQAQNTAVAIAAVETFLGGGEQPLTGDVLQEGLSGATSPGRLQVAGSDPLLVVDAAHNPHGVAAMVAGLRESFRLGHVVAVLAVLADKDATGMIRAAADLVDEFVVTTAPSDRTTDPDALAATAVGVVGAERVVVEPDLERALETAKELAADHAGAPDDPVQPGVVVFGSITLIAAVLERVREHGWP</sequence>
<dbReference type="InterPro" id="IPR036615">
    <property type="entry name" value="Mur_ligase_C_dom_sf"/>
</dbReference>
<evidence type="ECO:0000313" key="14">
    <source>
        <dbReference type="EMBL" id="RIX28220.1"/>
    </source>
</evidence>
<evidence type="ECO:0000256" key="3">
    <source>
        <dbReference type="ARBA" id="ARBA00013025"/>
    </source>
</evidence>
<dbReference type="Pfam" id="PF08245">
    <property type="entry name" value="Mur_ligase_M"/>
    <property type="match status" value="1"/>
</dbReference>
<feature type="domain" description="Mur ligase central" evidence="13">
    <location>
        <begin position="48"/>
        <end position="279"/>
    </location>
</feature>
<dbReference type="GO" id="GO:0005737">
    <property type="term" value="C:cytoplasm"/>
    <property type="evidence" value="ECO:0007669"/>
    <property type="project" value="TreeGrafter"/>
</dbReference>
<dbReference type="Gene3D" id="3.40.1190.10">
    <property type="entry name" value="Mur-like, catalytic domain"/>
    <property type="match status" value="1"/>
</dbReference>
<comment type="catalytic activity">
    <reaction evidence="10">
        <text>(6S)-5,6,7,8-tetrahydrofolyl-(gamma-L-Glu)(n) + L-glutamate + ATP = (6S)-5,6,7,8-tetrahydrofolyl-(gamma-L-Glu)(n+1) + ADP + phosphate + H(+)</text>
        <dbReference type="Rhea" id="RHEA:10580"/>
        <dbReference type="Rhea" id="RHEA-COMP:14738"/>
        <dbReference type="Rhea" id="RHEA-COMP:14740"/>
        <dbReference type="ChEBI" id="CHEBI:15378"/>
        <dbReference type="ChEBI" id="CHEBI:29985"/>
        <dbReference type="ChEBI" id="CHEBI:30616"/>
        <dbReference type="ChEBI" id="CHEBI:43474"/>
        <dbReference type="ChEBI" id="CHEBI:141005"/>
        <dbReference type="ChEBI" id="CHEBI:456216"/>
        <dbReference type="EC" id="6.3.2.17"/>
    </reaction>
</comment>
<dbReference type="GO" id="GO:0046872">
    <property type="term" value="F:metal ion binding"/>
    <property type="evidence" value="ECO:0007669"/>
    <property type="project" value="UniProtKB-KW"/>
</dbReference>
<evidence type="ECO:0000256" key="8">
    <source>
        <dbReference type="ARBA" id="ARBA00022842"/>
    </source>
</evidence>
<dbReference type="Proteomes" id="UP000265742">
    <property type="component" value="Unassembled WGS sequence"/>
</dbReference>
<protein>
    <recommendedName>
        <fullName evidence="3">tetrahydrofolate synthase</fullName>
        <ecNumber evidence="3">6.3.2.17</ecNumber>
    </recommendedName>
    <alternativeName>
        <fullName evidence="9">Tetrahydrofolylpolyglutamate synthase</fullName>
    </alternativeName>
</protein>
<comment type="caution">
    <text evidence="14">The sequence shown here is derived from an EMBL/GenBank/DDBJ whole genome shotgun (WGS) entry which is preliminary data.</text>
</comment>
<organism evidence="14 15">
    <name type="scientific">Amnibacterium setariae</name>
    <dbReference type="NCBI Taxonomy" id="2306585"/>
    <lineage>
        <taxon>Bacteria</taxon>
        <taxon>Bacillati</taxon>
        <taxon>Actinomycetota</taxon>
        <taxon>Actinomycetes</taxon>
        <taxon>Micrococcales</taxon>
        <taxon>Microbacteriaceae</taxon>
        <taxon>Amnibacterium</taxon>
    </lineage>
</organism>
<dbReference type="InterPro" id="IPR036565">
    <property type="entry name" value="Mur-like_cat_sf"/>
</dbReference>
<accession>A0A3A1TWQ2</accession>
<dbReference type="Pfam" id="PF02875">
    <property type="entry name" value="Mur_ligase_C"/>
    <property type="match status" value="1"/>
</dbReference>
<dbReference type="OrthoDB" id="9809356at2"/>
<dbReference type="PANTHER" id="PTHR11136:SF0">
    <property type="entry name" value="DIHYDROFOLATE SYNTHETASE-RELATED"/>
    <property type="match status" value="1"/>
</dbReference>
<evidence type="ECO:0000256" key="10">
    <source>
        <dbReference type="ARBA" id="ARBA00047493"/>
    </source>
</evidence>
<dbReference type="EMBL" id="QXTG01000002">
    <property type="protein sequence ID" value="RIX28220.1"/>
    <property type="molecule type" value="Genomic_DNA"/>
</dbReference>
<evidence type="ECO:0000256" key="6">
    <source>
        <dbReference type="ARBA" id="ARBA00022741"/>
    </source>
</evidence>
<evidence type="ECO:0000259" key="12">
    <source>
        <dbReference type="Pfam" id="PF02875"/>
    </source>
</evidence>
<dbReference type="EC" id="6.3.2.17" evidence="3"/>
<keyword evidence="15" id="KW-1185">Reference proteome</keyword>
<dbReference type="Gene3D" id="3.90.190.20">
    <property type="entry name" value="Mur ligase, C-terminal domain"/>
    <property type="match status" value="1"/>
</dbReference>
<proteinExistence type="inferred from homology"/>
<dbReference type="PROSITE" id="PS01011">
    <property type="entry name" value="FOLYLPOLYGLU_SYNT_1"/>
    <property type="match status" value="1"/>
</dbReference>
<evidence type="ECO:0000256" key="1">
    <source>
        <dbReference type="ARBA" id="ARBA00001946"/>
    </source>
</evidence>
<evidence type="ECO:0000256" key="5">
    <source>
        <dbReference type="ARBA" id="ARBA00022723"/>
    </source>
</evidence>
<dbReference type="RefSeq" id="WP_119482531.1">
    <property type="nucleotide sequence ID" value="NZ_QXTG01000002.1"/>
</dbReference>
<evidence type="ECO:0000259" key="13">
    <source>
        <dbReference type="Pfam" id="PF08245"/>
    </source>
</evidence>
<evidence type="ECO:0000256" key="4">
    <source>
        <dbReference type="ARBA" id="ARBA00022598"/>
    </source>
</evidence>
<dbReference type="SUPFAM" id="SSF53623">
    <property type="entry name" value="MurD-like peptide ligases, catalytic domain"/>
    <property type="match status" value="1"/>
</dbReference>
<evidence type="ECO:0000313" key="15">
    <source>
        <dbReference type="Proteomes" id="UP000265742"/>
    </source>
</evidence>
<dbReference type="AlphaFoldDB" id="A0A3A1TWQ2"/>
<name>A0A3A1TWQ2_9MICO</name>
<dbReference type="NCBIfam" id="TIGR01499">
    <property type="entry name" value="folC"/>
    <property type="match status" value="1"/>
</dbReference>
<dbReference type="InterPro" id="IPR013221">
    <property type="entry name" value="Mur_ligase_cen"/>
</dbReference>
<keyword evidence="5" id="KW-0479">Metal-binding</keyword>
<dbReference type="GO" id="GO:0005524">
    <property type="term" value="F:ATP binding"/>
    <property type="evidence" value="ECO:0007669"/>
    <property type="project" value="UniProtKB-KW"/>
</dbReference>
<gene>
    <name evidence="14" type="ORF">D1781_12185</name>
</gene>
<dbReference type="FunFam" id="3.40.1190.10:FF:000011">
    <property type="entry name" value="Folylpolyglutamate synthase/dihydrofolate synthase"/>
    <property type="match status" value="1"/>
</dbReference>
<evidence type="ECO:0000256" key="11">
    <source>
        <dbReference type="PIRNR" id="PIRNR001563"/>
    </source>
</evidence>
<feature type="domain" description="Mur ligase C-terminal" evidence="12">
    <location>
        <begin position="306"/>
        <end position="418"/>
    </location>
</feature>
<dbReference type="SUPFAM" id="SSF53244">
    <property type="entry name" value="MurD-like peptide ligases, peptide-binding domain"/>
    <property type="match status" value="1"/>
</dbReference>
<dbReference type="PIRSF" id="PIRSF001563">
    <property type="entry name" value="Folylpolyglu_synth"/>
    <property type="match status" value="1"/>
</dbReference>
<dbReference type="GO" id="GO:0008841">
    <property type="term" value="F:dihydrofolate synthase activity"/>
    <property type="evidence" value="ECO:0007669"/>
    <property type="project" value="TreeGrafter"/>
</dbReference>